<dbReference type="AlphaFoldDB" id="A0A0E0A9F1"/>
<organism evidence="2">
    <name type="scientific">Oryza glumipatula</name>
    <dbReference type="NCBI Taxonomy" id="40148"/>
    <lineage>
        <taxon>Eukaryota</taxon>
        <taxon>Viridiplantae</taxon>
        <taxon>Streptophyta</taxon>
        <taxon>Embryophyta</taxon>
        <taxon>Tracheophyta</taxon>
        <taxon>Spermatophyta</taxon>
        <taxon>Magnoliopsida</taxon>
        <taxon>Liliopsida</taxon>
        <taxon>Poales</taxon>
        <taxon>Poaceae</taxon>
        <taxon>BOP clade</taxon>
        <taxon>Oryzoideae</taxon>
        <taxon>Oryzeae</taxon>
        <taxon>Oryzinae</taxon>
        <taxon>Oryza</taxon>
    </lineage>
</organism>
<evidence type="ECO:0000313" key="3">
    <source>
        <dbReference type="Proteomes" id="UP000026961"/>
    </source>
</evidence>
<feature type="compositionally biased region" description="Basic and acidic residues" evidence="1">
    <location>
        <begin position="140"/>
        <end position="158"/>
    </location>
</feature>
<name>A0A0E0A9F1_9ORYZ</name>
<dbReference type="Gramene" id="OGLUM06G15370.1">
    <property type="protein sequence ID" value="OGLUM06G15370.1"/>
    <property type="gene ID" value="OGLUM06G15370"/>
</dbReference>
<feature type="region of interest" description="Disordered" evidence="1">
    <location>
        <begin position="16"/>
        <end position="53"/>
    </location>
</feature>
<evidence type="ECO:0000256" key="1">
    <source>
        <dbReference type="SAM" id="MobiDB-lite"/>
    </source>
</evidence>
<evidence type="ECO:0000313" key="2">
    <source>
        <dbReference type="EnsemblPlants" id="OGLUM06G15370.1"/>
    </source>
</evidence>
<keyword evidence="3" id="KW-1185">Reference proteome</keyword>
<dbReference type="EnsemblPlants" id="OGLUM06G15370.1">
    <property type="protein sequence ID" value="OGLUM06G15370.1"/>
    <property type="gene ID" value="OGLUM06G15370"/>
</dbReference>
<reference evidence="2" key="1">
    <citation type="submission" date="2015-04" db="UniProtKB">
        <authorList>
            <consortium name="EnsemblPlants"/>
        </authorList>
    </citation>
    <scope>IDENTIFICATION</scope>
</reference>
<dbReference type="Proteomes" id="UP000026961">
    <property type="component" value="Chromosome 6"/>
</dbReference>
<sequence length="158" mass="17471">MGVPFYSLEGEEELRDGLSTASSPAAKRWPNRHGFGTRGGQRSEDLPRDGGTTKIGVAVVERRRRRGREGWTSSWRLLGPCDMAANMVCGGGREMGGGIYRVWEGWLNGRRDGRRTGLEDDMMVHGARERHDGAWGSSDVMEHGARERRDGARGSRAT</sequence>
<proteinExistence type="predicted"/>
<dbReference type="HOGENOM" id="CLU_1672036_0_0_1"/>
<feature type="region of interest" description="Disordered" evidence="1">
    <location>
        <begin position="129"/>
        <end position="158"/>
    </location>
</feature>
<accession>A0A0E0A9F1</accession>
<reference evidence="2" key="2">
    <citation type="submission" date="2018-05" db="EMBL/GenBank/DDBJ databases">
        <title>OgluRS3 (Oryza glumaepatula Reference Sequence Version 3).</title>
        <authorList>
            <person name="Zhang J."/>
            <person name="Kudrna D."/>
            <person name="Lee S."/>
            <person name="Talag J."/>
            <person name="Welchert J."/>
            <person name="Wing R.A."/>
        </authorList>
    </citation>
    <scope>NUCLEOTIDE SEQUENCE [LARGE SCALE GENOMIC DNA]</scope>
</reference>
<protein>
    <submittedName>
        <fullName evidence="2">Uncharacterized protein</fullName>
    </submittedName>
</protein>